<dbReference type="FunFam" id="3.40.250.10:FF:000038">
    <property type="entry name" value="Rhodanese-like domain-containing protein 9, chloroplastic"/>
    <property type="match status" value="1"/>
</dbReference>
<evidence type="ECO:0000313" key="4">
    <source>
        <dbReference type="RefSeq" id="XP_004493564.1"/>
    </source>
</evidence>
<dbReference type="KEGG" id="cam:101501352"/>
<dbReference type="eggNOG" id="ENOG502QRX0">
    <property type="taxonomic scope" value="Eukaryota"/>
</dbReference>
<feature type="transmembrane region" description="Helical" evidence="1">
    <location>
        <begin position="198"/>
        <end position="216"/>
    </location>
</feature>
<dbReference type="PANTHER" id="PTHR45508:SF1">
    <property type="entry name" value="RHODANESE-LIKE DOMAIN-CONTAINING PROTEIN 9, CHLOROPLASTIC"/>
    <property type="match status" value="1"/>
</dbReference>
<proteinExistence type="predicted"/>
<name>A0A1S2XRV2_CICAR</name>
<feature type="domain" description="Rhodanese" evidence="2">
    <location>
        <begin position="56"/>
        <end position="179"/>
    </location>
</feature>
<dbReference type="SUPFAM" id="SSF52821">
    <property type="entry name" value="Rhodanese/Cell cycle control phosphatase"/>
    <property type="match status" value="1"/>
</dbReference>
<evidence type="ECO:0000313" key="3">
    <source>
        <dbReference type="Proteomes" id="UP000087171"/>
    </source>
</evidence>
<dbReference type="PaxDb" id="3827-XP_004493563.1"/>
<dbReference type="GeneID" id="101501352"/>
<organism evidence="3 4">
    <name type="scientific">Cicer arietinum</name>
    <name type="common">Chickpea</name>
    <name type="synonym">Garbanzo</name>
    <dbReference type="NCBI Taxonomy" id="3827"/>
    <lineage>
        <taxon>Eukaryota</taxon>
        <taxon>Viridiplantae</taxon>
        <taxon>Streptophyta</taxon>
        <taxon>Embryophyta</taxon>
        <taxon>Tracheophyta</taxon>
        <taxon>Spermatophyta</taxon>
        <taxon>Magnoliopsida</taxon>
        <taxon>eudicotyledons</taxon>
        <taxon>Gunneridae</taxon>
        <taxon>Pentapetalae</taxon>
        <taxon>rosids</taxon>
        <taxon>fabids</taxon>
        <taxon>Fabales</taxon>
        <taxon>Fabaceae</taxon>
        <taxon>Papilionoideae</taxon>
        <taxon>50 kb inversion clade</taxon>
        <taxon>NPAAA clade</taxon>
        <taxon>Hologalegina</taxon>
        <taxon>IRL clade</taxon>
        <taxon>Cicereae</taxon>
        <taxon>Cicer</taxon>
    </lineage>
</organism>
<dbReference type="GO" id="GO:0009507">
    <property type="term" value="C:chloroplast"/>
    <property type="evidence" value="ECO:0007669"/>
    <property type="project" value="TreeGrafter"/>
</dbReference>
<keyword evidence="1" id="KW-0812">Transmembrane</keyword>
<dbReference type="PANTHER" id="PTHR45508">
    <property type="entry name" value="RHODANESE-LIKE DOMAIN-CONTAINING PROTEIN 9, CHLOROPLASTIC"/>
    <property type="match status" value="1"/>
</dbReference>
<dbReference type="SMART" id="SM00450">
    <property type="entry name" value="RHOD"/>
    <property type="match status" value="1"/>
</dbReference>
<keyword evidence="1" id="KW-0472">Membrane</keyword>
<dbReference type="STRING" id="3827.A0A1S2XRV2"/>
<dbReference type="RefSeq" id="XP_004493564.1">
    <property type="nucleotide sequence ID" value="XM_004493507.3"/>
</dbReference>
<keyword evidence="1" id="KW-1133">Transmembrane helix</keyword>
<dbReference type="Pfam" id="PF00581">
    <property type="entry name" value="Rhodanese"/>
    <property type="match status" value="1"/>
</dbReference>
<dbReference type="InterPro" id="IPR001763">
    <property type="entry name" value="Rhodanese-like_dom"/>
</dbReference>
<dbReference type="InterPro" id="IPR044615">
    <property type="entry name" value="STR9"/>
</dbReference>
<protein>
    <submittedName>
        <fullName evidence="4">Rhodanese-like domain-containing protein 9, chloroplastic</fullName>
    </submittedName>
</protein>
<dbReference type="CDD" id="cd00158">
    <property type="entry name" value="RHOD"/>
    <property type="match status" value="1"/>
</dbReference>
<dbReference type="InterPro" id="IPR036873">
    <property type="entry name" value="Rhodanese-like_dom_sf"/>
</dbReference>
<accession>A0A1S2XRV2</accession>
<evidence type="ECO:0000259" key="2">
    <source>
        <dbReference type="PROSITE" id="PS50206"/>
    </source>
</evidence>
<dbReference type="Gene3D" id="3.40.250.10">
    <property type="entry name" value="Rhodanese-like domain"/>
    <property type="match status" value="1"/>
</dbReference>
<gene>
    <name evidence="4" type="primary">LOC101501352</name>
</gene>
<dbReference type="PROSITE" id="PS50206">
    <property type="entry name" value="RHODANESE_3"/>
    <property type="match status" value="1"/>
</dbReference>
<evidence type="ECO:0000256" key="1">
    <source>
        <dbReference type="SAM" id="Phobius"/>
    </source>
</evidence>
<keyword evidence="3" id="KW-1185">Reference proteome</keyword>
<dbReference type="Proteomes" id="UP000087171">
    <property type="component" value="Chromosome Ca3"/>
</dbReference>
<dbReference type="AlphaFoldDB" id="A0A1S2XRV2"/>
<reference evidence="4" key="2">
    <citation type="submission" date="2025-08" db="UniProtKB">
        <authorList>
            <consortium name="RefSeq"/>
        </authorList>
    </citation>
    <scope>IDENTIFICATION</scope>
    <source>
        <tissue evidence="4">Etiolated seedlings</tissue>
    </source>
</reference>
<sequence length="230" mass="25162">MAGSTTFYTSCNLGRCCLLLKTHNARKVSQCGMKRNFRIKAEVKFVTAEEAKELVAVDGYNVLDVRDKTQFERAHIKTCYHVPLFVENKDNDPGTIILRSVHNNFSGLFFGIPFTKPNPDFLQSVKTQLQPESKLLVVCQEGLRSTAAANKLEQAGFQNVACITSGLQTIKPGTFESVGSTELQNAGKAGLVQVQGKISAVLGTVLICAFLFITFFPDQAEKLIKLVPAG</sequence>
<dbReference type="OrthoDB" id="566238at2759"/>
<reference evidence="3" key="1">
    <citation type="journal article" date="2013" name="Nat. Biotechnol.">
        <title>Draft genome sequence of chickpea (Cicer arietinum) provides a resource for trait improvement.</title>
        <authorList>
            <person name="Varshney R.K."/>
            <person name="Song C."/>
            <person name="Saxena R.K."/>
            <person name="Azam S."/>
            <person name="Yu S."/>
            <person name="Sharpe A.G."/>
            <person name="Cannon S."/>
            <person name="Baek J."/>
            <person name="Rosen B.D."/>
            <person name="Tar'an B."/>
            <person name="Millan T."/>
            <person name="Zhang X."/>
            <person name="Ramsay L.D."/>
            <person name="Iwata A."/>
            <person name="Wang Y."/>
            <person name="Nelson W."/>
            <person name="Farmer A.D."/>
            <person name="Gaur P.M."/>
            <person name="Soderlund C."/>
            <person name="Penmetsa R.V."/>
            <person name="Xu C."/>
            <person name="Bharti A.K."/>
            <person name="He W."/>
            <person name="Winter P."/>
            <person name="Zhao S."/>
            <person name="Hane J.K."/>
            <person name="Carrasquilla-Garcia N."/>
            <person name="Condie J.A."/>
            <person name="Upadhyaya H.D."/>
            <person name="Luo M.C."/>
            <person name="Thudi M."/>
            <person name="Gowda C.L."/>
            <person name="Singh N.P."/>
            <person name="Lichtenzveig J."/>
            <person name="Gali K.K."/>
            <person name="Rubio J."/>
            <person name="Nadarajan N."/>
            <person name="Dolezel J."/>
            <person name="Bansal K.C."/>
            <person name="Xu X."/>
            <person name="Edwards D."/>
            <person name="Zhang G."/>
            <person name="Kahl G."/>
            <person name="Gil J."/>
            <person name="Singh K.B."/>
            <person name="Datta S.K."/>
            <person name="Jackson S.A."/>
            <person name="Wang J."/>
            <person name="Cook D.R."/>
        </authorList>
    </citation>
    <scope>NUCLEOTIDE SEQUENCE [LARGE SCALE GENOMIC DNA]</scope>
    <source>
        <strain evidence="3">cv. CDC Frontier</strain>
    </source>
</reference>